<evidence type="ECO:0008006" key="4">
    <source>
        <dbReference type="Google" id="ProtNLM"/>
    </source>
</evidence>
<comment type="caution">
    <text evidence="2">The sequence shown here is derived from an EMBL/GenBank/DDBJ whole genome shotgun (WGS) entry which is preliminary data.</text>
</comment>
<name>A0A917BQD8_9PROT</name>
<gene>
    <name evidence="2" type="ORF">GCM10011332_03290</name>
</gene>
<organism evidence="2 3">
    <name type="scientific">Terasakiella brassicae</name>
    <dbReference type="NCBI Taxonomy" id="1634917"/>
    <lineage>
        <taxon>Bacteria</taxon>
        <taxon>Pseudomonadati</taxon>
        <taxon>Pseudomonadota</taxon>
        <taxon>Alphaproteobacteria</taxon>
        <taxon>Rhodospirillales</taxon>
        <taxon>Terasakiellaceae</taxon>
        <taxon>Terasakiella</taxon>
    </lineage>
</organism>
<feature type="transmembrane region" description="Helical" evidence="1">
    <location>
        <begin position="12"/>
        <end position="33"/>
    </location>
</feature>
<dbReference type="RefSeq" id="WP_188660552.1">
    <property type="nucleotide sequence ID" value="NZ_BMHV01000002.1"/>
</dbReference>
<dbReference type="Proteomes" id="UP000632498">
    <property type="component" value="Unassembled WGS sequence"/>
</dbReference>
<accession>A0A917BQD8</accession>
<reference evidence="2" key="1">
    <citation type="journal article" date="2014" name="Int. J. Syst. Evol. Microbiol.">
        <title>Complete genome sequence of Corynebacterium casei LMG S-19264T (=DSM 44701T), isolated from a smear-ripened cheese.</title>
        <authorList>
            <consortium name="US DOE Joint Genome Institute (JGI-PGF)"/>
            <person name="Walter F."/>
            <person name="Albersmeier A."/>
            <person name="Kalinowski J."/>
            <person name="Ruckert C."/>
        </authorList>
    </citation>
    <scope>NUCLEOTIDE SEQUENCE</scope>
    <source>
        <strain evidence="2">CGMCC 1.15254</strain>
    </source>
</reference>
<sequence length="719" mass="78810">MGEQKKAPAKRWGLWFVVVLCLALVGAGVLGYVQRIELAYWAVEKAAKELGLKGHRLKIDRLDFTGFELHDVHLGPDVSLKQVKVDYSFANLLNNRIDKVILSGVAVDISAPDTGFLGQLQTFLQGNTAGSKTQISPPEIIINDMVITGRYEDISLDIQVSGKVSPDLSGEFQVRGKGGYQAFEVQDISLDISLMKDAETVLFKVEQARFLDRQKGMLLRPFTMKGNGRFQVAEQKAVFSLNISDKDQAVVVDMEGQADLVNRLVQADVKVADITFSPTGLQPDDLSPLAALPQKLDATLGLSAQLNWHDEVAKLTGGLAIKQARFALPSEKERTVEIAGEIGFTLFPLTQSGTLDVTKLSLHHPATPALFHPLYIQSKARLHEDGQLSFEGEVMLDQSTPVRILTGKGEYDVQARRGQMDVRVPVLDFSPAGLKPSNISPLFALLSRVSGKFSAFSRLDVVGEQLSGWADISVAKLSFETDTVQVRDITTDLVIDNIWPLRTKPKQVVTVGEVDSAVKLAHPRLVFTLEGQKFHIDDFQTGVMGGTAHIGHTVFETDTDSHEVVLNLKKIELGQLFRLIALDGLSGTGQLSGQLPIRLKGQEINVQDGLLESTGGGTLHFESQKARQALAGAGEQVELLLNVLTNFHYERLSLRINQRAGQNAILNLKIEGKNPEVMNARPFNLNINLEANLDRILGTVLEGYRLSDRAIRATVGDEQ</sequence>
<evidence type="ECO:0000313" key="2">
    <source>
        <dbReference type="EMBL" id="GGF53286.1"/>
    </source>
</evidence>
<evidence type="ECO:0000313" key="3">
    <source>
        <dbReference type="Proteomes" id="UP000632498"/>
    </source>
</evidence>
<dbReference type="InterPro" id="IPR021730">
    <property type="entry name" value="YdbH"/>
</dbReference>
<dbReference type="Pfam" id="PF11739">
    <property type="entry name" value="YdbH-like"/>
    <property type="match status" value="1"/>
</dbReference>
<keyword evidence="1" id="KW-0812">Transmembrane</keyword>
<keyword evidence="1" id="KW-0472">Membrane</keyword>
<dbReference type="EMBL" id="BMHV01000002">
    <property type="protein sequence ID" value="GGF53286.1"/>
    <property type="molecule type" value="Genomic_DNA"/>
</dbReference>
<keyword evidence="1" id="KW-1133">Transmembrane helix</keyword>
<dbReference type="AlphaFoldDB" id="A0A917BQD8"/>
<reference evidence="2" key="2">
    <citation type="submission" date="2020-09" db="EMBL/GenBank/DDBJ databases">
        <authorList>
            <person name="Sun Q."/>
            <person name="Zhou Y."/>
        </authorList>
    </citation>
    <scope>NUCLEOTIDE SEQUENCE</scope>
    <source>
        <strain evidence="2">CGMCC 1.15254</strain>
    </source>
</reference>
<evidence type="ECO:0000256" key="1">
    <source>
        <dbReference type="SAM" id="Phobius"/>
    </source>
</evidence>
<protein>
    <recommendedName>
        <fullName evidence="4">Dicarboxylate transport domain-containing protein</fullName>
    </recommendedName>
</protein>
<proteinExistence type="predicted"/>
<keyword evidence="3" id="KW-1185">Reference proteome</keyword>